<dbReference type="EMBL" id="AP014962">
    <property type="protein sequence ID" value="BAS97104.1"/>
    <property type="molecule type" value="Genomic_DNA"/>
</dbReference>
<keyword evidence="2" id="KW-1185">Reference proteome</keyword>
<accession>A0A0P0WV37</accession>
<evidence type="ECO:0000313" key="2">
    <source>
        <dbReference type="Proteomes" id="UP000059680"/>
    </source>
</evidence>
<evidence type="ECO:0007829" key="3">
    <source>
        <dbReference type="PeptideAtlas" id="A0A0P0WV37"/>
    </source>
</evidence>
<gene>
    <name evidence="1" type="ordered locus">Os06g0257200</name>
    <name evidence="1" type="ORF">OSNPB_060257200</name>
</gene>
<dbReference type="InParanoid" id="A0A0P0WV37"/>
<dbReference type="Gramene" id="Os06t0257200-01">
    <property type="protein sequence ID" value="Os06t0257200-01"/>
    <property type="gene ID" value="Os06g0257200"/>
</dbReference>
<dbReference type="AlphaFoldDB" id="A0A0P0WV37"/>
<reference evidence="1 2" key="3">
    <citation type="journal article" date="2013" name="Rice">
        <title>Improvement of the Oryza sativa Nipponbare reference genome using next generation sequence and optical map data.</title>
        <authorList>
            <person name="Kawahara Y."/>
            <person name="de la Bastide M."/>
            <person name="Hamilton J.P."/>
            <person name="Kanamori H."/>
            <person name="McCombie W.R."/>
            <person name="Ouyang S."/>
            <person name="Schwartz D.C."/>
            <person name="Tanaka T."/>
            <person name="Wu J."/>
            <person name="Zhou S."/>
            <person name="Childs K.L."/>
            <person name="Davidson R.M."/>
            <person name="Lin H."/>
            <person name="Quesada-Ocampo L."/>
            <person name="Vaillancourt B."/>
            <person name="Sakai H."/>
            <person name="Lee S.S."/>
            <person name="Kim J."/>
            <person name="Numa H."/>
            <person name="Itoh T."/>
            <person name="Buell C.R."/>
            <person name="Matsumoto T."/>
        </authorList>
    </citation>
    <scope>NUCLEOTIDE SEQUENCE [LARGE SCALE GENOMIC DNA]</scope>
    <source>
        <strain evidence="2">cv. Nipponbare</strain>
    </source>
</reference>
<reference evidence="2" key="1">
    <citation type="journal article" date="2005" name="Nature">
        <title>The map-based sequence of the rice genome.</title>
        <authorList>
            <consortium name="International rice genome sequencing project (IRGSP)"/>
            <person name="Matsumoto T."/>
            <person name="Wu J."/>
            <person name="Kanamori H."/>
            <person name="Katayose Y."/>
            <person name="Fujisawa M."/>
            <person name="Namiki N."/>
            <person name="Mizuno H."/>
            <person name="Yamamoto K."/>
            <person name="Antonio B.A."/>
            <person name="Baba T."/>
            <person name="Sakata K."/>
            <person name="Nagamura Y."/>
            <person name="Aoki H."/>
            <person name="Arikawa K."/>
            <person name="Arita K."/>
            <person name="Bito T."/>
            <person name="Chiden Y."/>
            <person name="Fujitsuka N."/>
            <person name="Fukunaka R."/>
            <person name="Hamada M."/>
            <person name="Harada C."/>
            <person name="Hayashi A."/>
            <person name="Hijishita S."/>
            <person name="Honda M."/>
            <person name="Hosokawa S."/>
            <person name="Ichikawa Y."/>
            <person name="Idonuma A."/>
            <person name="Iijima M."/>
            <person name="Ikeda M."/>
            <person name="Ikeno M."/>
            <person name="Ito K."/>
            <person name="Ito S."/>
            <person name="Ito T."/>
            <person name="Ito Y."/>
            <person name="Ito Y."/>
            <person name="Iwabuchi A."/>
            <person name="Kamiya K."/>
            <person name="Karasawa W."/>
            <person name="Kurita K."/>
            <person name="Katagiri S."/>
            <person name="Kikuta A."/>
            <person name="Kobayashi H."/>
            <person name="Kobayashi N."/>
            <person name="Machita K."/>
            <person name="Maehara T."/>
            <person name="Masukawa M."/>
            <person name="Mizubayashi T."/>
            <person name="Mukai Y."/>
            <person name="Nagasaki H."/>
            <person name="Nagata Y."/>
            <person name="Naito S."/>
            <person name="Nakashima M."/>
            <person name="Nakama Y."/>
            <person name="Nakamichi Y."/>
            <person name="Nakamura M."/>
            <person name="Meguro A."/>
            <person name="Negishi M."/>
            <person name="Ohta I."/>
            <person name="Ohta T."/>
            <person name="Okamoto M."/>
            <person name="Ono N."/>
            <person name="Saji S."/>
            <person name="Sakaguchi M."/>
            <person name="Sakai K."/>
            <person name="Shibata M."/>
            <person name="Shimokawa T."/>
            <person name="Song J."/>
            <person name="Takazaki Y."/>
            <person name="Terasawa K."/>
            <person name="Tsugane M."/>
            <person name="Tsuji K."/>
            <person name="Ueda S."/>
            <person name="Waki K."/>
            <person name="Yamagata H."/>
            <person name="Yamamoto M."/>
            <person name="Yamamoto S."/>
            <person name="Yamane H."/>
            <person name="Yoshiki S."/>
            <person name="Yoshihara R."/>
            <person name="Yukawa K."/>
            <person name="Zhong H."/>
            <person name="Yano M."/>
            <person name="Yuan Q."/>
            <person name="Ouyang S."/>
            <person name="Liu J."/>
            <person name="Jones K.M."/>
            <person name="Gansberger K."/>
            <person name="Moffat K."/>
            <person name="Hill J."/>
            <person name="Bera J."/>
            <person name="Fadrosh D."/>
            <person name="Jin S."/>
            <person name="Johri S."/>
            <person name="Kim M."/>
            <person name="Overton L."/>
            <person name="Reardon M."/>
            <person name="Tsitrin T."/>
            <person name="Vuong H."/>
            <person name="Weaver B."/>
            <person name="Ciecko A."/>
            <person name="Tallon L."/>
            <person name="Jackson J."/>
            <person name="Pai G."/>
            <person name="Aken S.V."/>
            <person name="Utterback T."/>
            <person name="Reidmuller S."/>
            <person name="Feldblyum T."/>
            <person name="Hsiao J."/>
            <person name="Zismann V."/>
            <person name="Iobst S."/>
            <person name="de Vazeille A.R."/>
            <person name="Buell C.R."/>
            <person name="Ying K."/>
            <person name="Li Y."/>
            <person name="Lu T."/>
            <person name="Huang Y."/>
            <person name="Zhao Q."/>
            <person name="Feng Q."/>
            <person name="Zhang L."/>
            <person name="Zhu J."/>
            <person name="Weng Q."/>
            <person name="Mu J."/>
            <person name="Lu Y."/>
            <person name="Fan D."/>
            <person name="Liu Y."/>
            <person name="Guan J."/>
            <person name="Zhang Y."/>
            <person name="Yu S."/>
            <person name="Liu X."/>
            <person name="Zhang Y."/>
            <person name="Hong G."/>
            <person name="Han B."/>
            <person name="Choisne N."/>
            <person name="Demange N."/>
            <person name="Orjeda G."/>
            <person name="Samain S."/>
            <person name="Cattolico L."/>
            <person name="Pelletier E."/>
            <person name="Couloux A."/>
            <person name="Segurens B."/>
            <person name="Wincker P."/>
            <person name="D'Hont A."/>
            <person name="Scarpelli C."/>
            <person name="Weissenbach J."/>
            <person name="Salanoubat M."/>
            <person name="Quetier F."/>
            <person name="Yu Y."/>
            <person name="Kim H.R."/>
            <person name="Rambo T."/>
            <person name="Currie J."/>
            <person name="Collura K."/>
            <person name="Luo M."/>
            <person name="Yang T."/>
            <person name="Ammiraju J.S.S."/>
            <person name="Engler F."/>
            <person name="Soderlund C."/>
            <person name="Wing R.A."/>
            <person name="Palmer L.E."/>
            <person name="de la Bastide M."/>
            <person name="Spiegel L."/>
            <person name="Nascimento L."/>
            <person name="Zutavern T."/>
            <person name="O'Shaughnessy A."/>
            <person name="Dike S."/>
            <person name="Dedhia N."/>
            <person name="Preston R."/>
            <person name="Balija V."/>
            <person name="McCombie W.R."/>
            <person name="Chow T."/>
            <person name="Chen H."/>
            <person name="Chung M."/>
            <person name="Chen C."/>
            <person name="Shaw J."/>
            <person name="Wu H."/>
            <person name="Hsiao K."/>
            <person name="Chao Y."/>
            <person name="Chu M."/>
            <person name="Cheng C."/>
            <person name="Hour A."/>
            <person name="Lee P."/>
            <person name="Lin S."/>
            <person name="Lin Y."/>
            <person name="Liou J."/>
            <person name="Liu S."/>
            <person name="Hsing Y."/>
            <person name="Raghuvanshi S."/>
            <person name="Mohanty A."/>
            <person name="Bharti A.K."/>
            <person name="Gaur A."/>
            <person name="Gupta V."/>
            <person name="Kumar D."/>
            <person name="Ravi V."/>
            <person name="Vij S."/>
            <person name="Kapur A."/>
            <person name="Khurana P."/>
            <person name="Khurana P."/>
            <person name="Khurana J.P."/>
            <person name="Tyagi A.K."/>
            <person name="Gaikwad K."/>
            <person name="Singh A."/>
            <person name="Dalal V."/>
            <person name="Srivastava S."/>
            <person name="Dixit A."/>
            <person name="Pal A.K."/>
            <person name="Ghazi I.A."/>
            <person name="Yadav M."/>
            <person name="Pandit A."/>
            <person name="Bhargava A."/>
            <person name="Sureshbabu K."/>
            <person name="Batra K."/>
            <person name="Sharma T.R."/>
            <person name="Mohapatra T."/>
            <person name="Singh N.K."/>
            <person name="Messing J."/>
            <person name="Nelson A.B."/>
            <person name="Fuks G."/>
            <person name="Kavchok S."/>
            <person name="Keizer G."/>
            <person name="Linton E."/>
            <person name="Llaca V."/>
            <person name="Song R."/>
            <person name="Tanyolac B."/>
            <person name="Young S."/>
            <person name="Ho-Il K."/>
            <person name="Hahn J.H."/>
            <person name="Sangsakoo G."/>
            <person name="Vanavichit A."/>
            <person name="de Mattos Luiz.A.T."/>
            <person name="Zimmer P.D."/>
            <person name="Malone G."/>
            <person name="Dellagostin O."/>
            <person name="de Oliveira A.C."/>
            <person name="Bevan M."/>
            <person name="Bancroft I."/>
            <person name="Minx P."/>
            <person name="Cordum H."/>
            <person name="Wilson R."/>
            <person name="Cheng Z."/>
            <person name="Jin W."/>
            <person name="Jiang J."/>
            <person name="Leong S.A."/>
            <person name="Iwama H."/>
            <person name="Gojobori T."/>
            <person name="Itoh T."/>
            <person name="Niimura Y."/>
            <person name="Fujii Y."/>
            <person name="Habara T."/>
            <person name="Sakai H."/>
            <person name="Sato Y."/>
            <person name="Wilson G."/>
            <person name="Kumar K."/>
            <person name="McCouch S."/>
            <person name="Juretic N."/>
            <person name="Hoen D."/>
            <person name="Wright S."/>
            <person name="Bruskiewich R."/>
            <person name="Bureau T."/>
            <person name="Miyao A."/>
            <person name="Hirochika H."/>
            <person name="Nishikawa T."/>
            <person name="Kadowaki K."/>
            <person name="Sugiura M."/>
            <person name="Burr B."/>
            <person name="Sasaki T."/>
        </authorList>
    </citation>
    <scope>NUCLEOTIDE SEQUENCE [LARGE SCALE GENOMIC DNA]</scope>
    <source>
        <strain evidence="2">cv. Nipponbare</strain>
    </source>
</reference>
<keyword evidence="3 4" id="KW-1267">Proteomics identification</keyword>
<sequence length="98" mass="11360">MVYFDSWDEFVSKSVELFRNHPDTVSPPPRSSPLLPSDPPSRLFFLPDLTFRFGVCIQDPLRCQVPALRREARAQGHRQPRGTRIELTFFFSGFVSFN</sequence>
<dbReference type="Proteomes" id="UP000059680">
    <property type="component" value="Chromosome 6"/>
</dbReference>
<dbReference type="GO" id="GO:0006614">
    <property type="term" value="P:SRP-dependent cotranslational protein targeting to membrane"/>
    <property type="evidence" value="ECO:0000318"/>
    <property type="project" value="GO_Central"/>
</dbReference>
<dbReference type="PANTHER" id="PTHR12834">
    <property type="entry name" value="SIGNAL RECOGNITION PARTICLE 9 KDA PROTEIN"/>
    <property type="match status" value="1"/>
</dbReference>
<reference evidence="1 2" key="2">
    <citation type="journal article" date="2013" name="Plant Cell Physiol.">
        <title>Rice Annotation Project Database (RAP-DB): an integrative and interactive database for rice genomics.</title>
        <authorList>
            <person name="Sakai H."/>
            <person name="Lee S.S."/>
            <person name="Tanaka T."/>
            <person name="Numa H."/>
            <person name="Kim J."/>
            <person name="Kawahara Y."/>
            <person name="Wakimoto H."/>
            <person name="Yang C.C."/>
            <person name="Iwamoto M."/>
            <person name="Abe T."/>
            <person name="Yamada Y."/>
            <person name="Muto A."/>
            <person name="Inokuchi H."/>
            <person name="Ikemura T."/>
            <person name="Matsumoto T."/>
            <person name="Sasaki T."/>
            <person name="Itoh T."/>
        </authorList>
    </citation>
    <scope>NUCLEOTIDE SEQUENCE [LARGE SCALE GENOMIC DNA]</scope>
    <source>
        <strain evidence="2">cv. Nipponbare</strain>
    </source>
</reference>
<name>A0A0P0WV37_ORYSJ</name>
<dbReference type="PANTHER" id="PTHR12834:SF12">
    <property type="entry name" value="SIGNAL RECOGNITION PARTICLE 9 KDA PROTEIN"/>
    <property type="match status" value="1"/>
</dbReference>
<dbReference type="PaxDb" id="39947-A0A0P0WV37"/>
<organism evidence="1 2">
    <name type="scientific">Oryza sativa subsp. japonica</name>
    <name type="common">Rice</name>
    <dbReference type="NCBI Taxonomy" id="39947"/>
    <lineage>
        <taxon>Eukaryota</taxon>
        <taxon>Viridiplantae</taxon>
        <taxon>Streptophyta</taxon>
        <taxon>Embryophyta</taxon>
        <taxon>Tracheophyta</taxon>
        <taxon>Spermatophyta</taxon>
        <taxon>Magnoliopsida</taxon>
        <taxon>Liliopsida</taxon>
        <taxon>Poales</taxon>
        <taxon>Poaceae</taxon>
        <taxon>BOP clade</taxon>
        <taxon>Oryzoideae</taxon>
        <taxon>Oryzeae</taxon>
        <taxon>Oryzinae</taxon>
        <taxon>Oryza</taxon>
        <taxon>Oryza sativa</taxon>
    </lineage>
</organism>
<proteinExistence type="evidence at protein level"/>
<dbReference type="GO" id="GO:0005786">
    <property type="term" value="C:signal recognition particle, endoplasmic reticulum targeting"/>
    <property type="evidence" value="ECO:0000318"/>
    <property type="project" value="GO_Central"/>
</dbReference>
<protein>
    <submittedName>
        <fullName evidence="1">Os06g0257200 protein</fullName>
    </submittedName>
</protein>
<dbReference type="InterPro" id="IPR039914">
    <property type="entry name" value="SRP9-like"/>
</dbReference>
<evidence type="ECO:0007829" key="4">
    <source>
        <dbReference type="ProteomicsDB" id="A0A0P0WV37"/>
    </source>
</evidence>
<evidence type="ECO:0000313" key="1">
    <source>
        <dbReference type="EMBL" id="BAS97104.1"/>
    </source>
</evidence>
<dbReference type="STRING" id="39947.A0A0P0WV37"/>